<dbReference type="EMBL" id="JACHJR010000001">
    <property type="protein sequence ID" value="MBB4946851.1"/>
    <property type="molecule type" value="Genomic_DNA"/>
</dbReference>
<gene>
    <name evidence="1" type="ORF">F4556_002386</name>
</gene>
<evidence type="ECO:0000313" key="2">
    <source>
        <dbReference type="Proteomes" id="UP000573327"/>
    </source>
</evidence>
<proteinExistence type="predicted"/>
<accession>A0A7W7SAD8</accession>
<comment type="caution">
    <text evidence="1">The sequence shown here is derived from an EMBL/GenBank/DDBJ whole genome shotgun (WGS) entry which is preliminary data.</text>
</comment>
<keyword evidence="2" id="KW-1185">Reference proteome</keyword>
<dbReference type="Proteomes" id="UP000573327">
    <property type="component" value="Unassembled WGS sequence"/>
</dbReference>
<name>A0A7W7SAD8_9ACTN</name>
<organism evidence="1 2">
    <name type="scientific">Kitasatospora gansuensis</name>
    <dbReference type="NCBI Taxonomy" id="258050"/>
    <lineage>
        <taxon>Bacteria</taxon>
        <taxon>Bacillati</taxon>
        <taxon>Actinomycetota</taxon>
        <taxon>Actinomycetes</taxon>
        <taxon>Kitasatosporales</taxon>
        <taxon>Streptomycetaceae</taxon>
        <taxon>Kitasatospora</taxon>
    </lineage>
</organism>
<protein>
    <submittedName>
        <fullName evidence="1">Uncharacterized protein</fullName>
    </submittedName>
</protein>
<dbReference type="RefSeq" id="WP_184914129.1">
    <property type="nucleotide sequence ID" value="NZ_JACHJR010000001.1"/>
</dbReference>
<reference evidence="1 2" key="1">
    <citation type="submission" date="2020-08" db="EMBL/GenBank/DDBJ databases">
        <title>Sequencing the genomes of 1000 actinobacteria strains.</title>
        <authorList>
            <person name="Klenk H.-P."/>
        </authorList>
    </citation>
    <scope>NUCLEOTIDE SEQUENCE [LARGE SCALE GENOMIC DNA]</scope>
    <source>
        <strain evidence="1 2">DSM 44786</strain>
    </source>
</reference>
<evidence type="ECO:0000313" key="1">
    <source>
        <dbReference type="EMBL" id="MBB4946851.1"/>
    </source>
</evidence>
<sequence>MTGQELGVLTAEQTSALERVVVEHIATGLCSPRAEVVVAAQLLLIRLEQLGLPVGEAVDHHLARTTYRAS</sequence>
<dbReference type="AlphaFoldDB" id="A0A7W7SAD8"/>